<evidence type="ECO:0000313" key="1">
    <source>
        <dbReference type="EMBL" id="KFI24780.1"/>
    </source>
</evidence>
<accession>A0A086XRY0</accession>
<gene>
    <name evidence="1" type="ORF">CG50_08015</name>
</gene>
<dbReference type="STRING" id="1105367.CG50_08015"/>
<reference evidence="1 2" key="1">
    <citation type="submission" date="2014-03" db="EMBL/GenBank/DDBJ databases">
        <title>Genome of Paenirhodobacter enshiensis DW2-9.</title>
        <authorList>
            <person name="Wang D."/>
            <person name="Wang G."/>
        </authorList>
    </citation>
    <scope>NUCLEOTIDE SEQUENCE [LARGE SCALE GENOMIC DNA]</scope>
    <source>
        <strain evidence="1 2">DW2-9</strain>
    </source>
</reference>
<dbReference type="InterPro" id="IPR029044">
    <property type="entry name" value="Nucleotide-diphossugar_trans"/>
</dbReference>
<name>A0A086XRY0_9RHOB</name>
<comment type="caution">
    <text evidence="1">The sequence shown here is derived from an EMBL/GenBank/DDBJ whole genome shotgun (WGS) entry which is preliminary data.</text>
</comment>
<sequence length="327" mass="37083">MASLSPYNVFCVAQSGRLEYEAVIFVASFRAANPDFAGRLIVCEPSGEKWPEPVAISDPVRDLLTGMGAEIVPFANRHFGASYPNGNKIEAMAALPAEPFVFFDTDTLFTGPLSSVGFDFDRPSASMRRENTWPDPPLYGPGYSAIWKRLYDQFGLDFESSLDLSQPDEHWERYLYFNAGWFFGRDAQAFGERFLHYAHWIRWNTPDELACQSLDPWLDQIALPLAIHSFGGGRPGPELAGLDGTVSCHYRYLPLLYARESDLAVETLEQVTAPNRIKKVLRAYEPAKRLIYQRKGRKIRQSFDRSALPRTEKGLRKAIQTMGLWLR</sequence>
<organism evidence="1 2">
    <name type="scientific">Paenirhodobacter enshiensis</name>
    <dbReference type="NCBI Taxonomy" id="1105367"/>
    <lineage>
        <taxon>Bacteria</taxon>
        <taxon>Pseudomonadati</taxon>
        <taxon>Pseudomonadota</taxon>
        <taxon>Alphaproteobacteria</taxon>
        <taxon>Rhodobacterales</taxon>
        <taxon>Rhodobacter group</taxon>
        <taxon>Paenirhodobacter</taxon>
    </lineage>
</organism>
<proteinExistence type="predicted"/>
<dbReference type="AlphaFoldDB" id="A0A086XRY0"/>
<evidence type="ECO:0000313" key="2">
    <source>
        <dbReference type="Proteomes" id="UP000028824"/>
    </source>
</evidence>
<dbReference type="OrthoDB" id="7684392at2"/>
<protein>
    <submittedName>
        <fullName evidence="1">Uncharacterized protein</fullName>
    </submittedName>
</protein>
<keyword evidence="2" id="KW-1185">Reference proteome</keyword>
<dbReference type="RefSeq" id="WP_036639416.1">
    <property type="nucleotide sequence ID" value="NZ_JFZB01000035.1"/>
</dbReference>
<dbReference type="EMBL" id="JFZB01000035">
    <property type="protein sequence ID" value="KFI24780.1"/>
    <property type="molecule type" value="Genomic_DNA"/>
</dbReference>
<dbReference type="Proteomes" id="UP000028824">
    <property type="component" value="Unassembled WGS sequence"/>
</dbReference>
<dbReference type="eggNOG" id="ENOG502Z7YS">
    <property type="taxonomic scope" value="Bacteria"/>
</dbReference>
<dbReference type="SUPFAM" id="SSF53448">
    <property type="entry name" value="Nucleotide-diphospho-sugar transferases"/>
    <property type="match status" value="1"/>
</dbReference>